<dbReference type="Proteomes" id="UP000050384">
    <property type="component" value="Unassembled WGS sequence"/>
</dbReference>
<gene>
    <name evidence="1" type="ORF">ALO94_04050</name>
</gene>
<reference evidence="1 2" key="1">
    <citation type="submission" date="2015-09" db="EMBL/GenBank/DDBJ databases">
        <title>Genome announcement of multiple Pseudomonas syringae strains.</title>
        <authorList>
            <person name="Thakur S."/>
            <person name="Wang P.W."/>
            <person name="Gong Y."/>
            <person name="Weir B.S."/>
            <person name="Guttman D.S."/>
        </authorList>
    </citation>
    <scope>NUCLEOTIDE SEQUENCE [LARGE SCALE GENOMIC DNA]</scope>
    <source>
        <strain evidence="1 2">ICMP16929</strain>
    </source>
</reference>
<evidence type="ECO:0000313" key="1">
    <source>
        <dbReference type="EMBL" id="KPY69471.1"/>
    </source>
</evidence>
<organism evidence="1 2">
    <name type="scientific">Pseudomonas syringae pv. spinaceae</name>
    <dbReference type="NCBI Taxonomy" id="264459"/>
    <lineage>
        <taxon>Bacteria</taxon>
        <taxon>Pseudomonadati</taxon>
        <taxon>Pseudomonadota</taxon>
        <taxon>Gammaproteobacteria</taxon>
        <taxon>Pseudomonadales</taxon>
        <taxon>Pseudomonadaceae</taxon>
        <taxon>Pseudomonas</taxon>
        <taxon>Pseudomonas syringae</taxon>
    </lineage>
</organism>
<evidence type="ECO:0000313" key="2">
    <source>
        <dbReference type="Proteomes" id="UP000050384"/>
    </source>
</evidence>
<sequence length="59" mass="6785">MPRRSAIIIARLSAWLNGRLRTYRMLQALSTQVVYMHPPHSAASSVDRPFAWLAMYLLV</sequence>
<name>A0A0Q0AZE6_PSESX</name>
<feature type="non-terminal residue" evidence="1">
    <location>
        <position position="59"/>
    </location>
</feature>
<dbReference type="EMBL" id="LJRI01001214">
    <property type="protein sequence ID" value="KPY69471.1"/>
    <property type="molecule type" value="Genomic_DNA"/>
</dbReference>
<protein>
    <submittedName>
        <fullName evidence="1">Uncharacterized protein</fullName>
    </submittedName>
</protein>
<proteinExistence type="predicted"/>
<comment type="caution">
    <text evidence="1">The sequence shown here is derived from an EMBL/GenBank/DDBJ whole genome shotgun (WGS) entry which is preliminary data.</text>
</comment>
<accession>A0A0Q0AZE6</accession>
<dbReference type="AlphaFoldDB" id="A0A0Q0AZE6"/>